<dbReference type="Gene3D" id="3.40.50.720">
    <property type="entry name" value="NAD(P)-binding Rossmann-like Domain"/>
    <property type="match status" value="1"/>
</dbReference>
<dbReference type="Gene3D" id="3.30.360.10">
    <property type="entry name" value="Dihydrodipicolinate Reductase, domain 2"/>
    <property type="match status" value="1"/>
</dbReference>
<dbReference type="SUPFAM" id="SSF51735">
    <property type="entry name" value="NAD(P)-binding Rossmann-fold domains"/>
    <property type="match status" value="1"/>
</dbReference>
<dbReference type="EMBL" id="CAEZTM010000096">
    <property type="protein sequence ID" value="CAB4581030.1"/>
    <property type="molecule type" value="Genomic_DNA"/>
</dbReference>
<keyword evidence="1" id="KW-0560">Oxidoreductase</keyword>
<sequence>MNARVKVIGAGSIGNHLGHGCRTLGMDVTICDIDRSALERARDVIYPNRYGSWDDAITLATPDELAGEAFDIVIVGTPPATHLKVATAELETTSPGVILIEKPLAHPSSTDIDAFIAAAEKSSTRVLVGYNQRLKPNTKHFVHLATTLELGALQGLSSNMLESWDGILKAHFWMKSERDSYLAFTDQGGGALLEHSHALNLFLYFADVLGQGRVTDVVGDIEWVSHEDGRYDRDSALSLTLESGLVGTVRQDLHTWPASKEAIATFEKGALVWSMGDSSDRVEHRSTSGELIEAWDFPKTRPDDFIGELEHLRSVWENPQTKSPIDLPAGVAVMDVILAAFESSSSGTSEPVRIRN</sequence>
<reference evidence="3" key="1">
    <citation type="submission" date="2020-05" db="EMBL/GenBank/DDBJ databases">
        <authorList>
            <person name="Chiriac C."/>
            <person name="Salcher M."/>
            <person name="Ghai R."/>
            <person name="Kavagutti S V."/>
        </authorList>
    </citation>
    <scope>NUCLEOTIDE SEQUENCE</scope>
</reference>
<accession>A0A6J6EWN0</accession>
<name>A0A6J6EWN0_9ZZZZ</name>
<dbReference type="GO" id="GO:0016491">
    <property type="term" value="F:oxidoreductase activity"/>
    <property type="evidence" value="ECO:0007669"/>
    <property type="project" value="UniProtKB-KW"/>
</dbReference>
<dbReference type="InterPro" id="IPR050463">
    <property type="entry name" value="Gfo/Idh/MocA_oxidrdct_glycsds"/>
</dbReference>
<dbReference type="AlphaFoldDB" id="A0A6J6EWN0"/>
<organism evidence="3">
    <name type="scientific">freshwater metagenome</name>
    <dbReference type="NCBI Taxonomy" id="449393"/>
    <lineage>
        <taxon>unclassified sequences</taxon>
        <taxon>metagenomes</taxon>
        <taxon>ecological metagenomes</taxon>
    </lineage>
</organism>
<dbReference type="PANTHER" id="PTHR43818">
    <property type="entry name" value="BCDNA.GH03377"/>
    <property type="match status" value="1"/>
</dbReference>
<evidence type="ECO:0000313" key="3">
    <source>
        <dbReference type="EMBL" id="CAB4581030.1"/>
    </source>
</evidence>
<protein>
    <submittedName>
        <fullName evidence="3">Unannotated protein</fullName>
    </submittedName>
</protein>
<dbReference type="GO" id="GO:0000166">
    <property type="term" value="F:nucleotide binding"/>
    <property type="evidence" value="ECO:0007669"/>
    <property type="project" value="InterPro"/>
</dbReference>
<dbReference type="PANTHER" id="PTHR43818:SF11">
    <property type="entry name" value="BCDNA.GH03377"/>
    <property type="match status" value="1"/>
</dbReference>
<gene>
    <name evidence="3" type="ORF">UFOPK1684_01407</name>
</gene>
<dbReference type="Pfam" id="PF01408">
    <property type="entry name" value="GFO_IDH_MocA"/>
    <property type="match status" value="1"/>
</dbReference>
<feature type="domain" description="Gfo/Idh/MocA-like oxidoreductase N-terminal" evidence="2">
    <location>
        <begin position="4"/>
        <end position="130"/>
    </location>
</feature>
<dbReference type="SUPFAM" id="SSF55347">
    <property type="entry name" value="Glyceraldehyde-3-phosphate dehydrogenase-like, C-terminal domain"/>
    <property type="match status" value="1"/>
</dbReference>
<evidence type="ECO:0000259" key="2">
    <source>
        <dbReference type="Pfam" id="PF01408"/>
    </source>
</evidence>
<dbReference type="InterPro" id="IPR036291">
    <property type="entry name" value="NAD(P)-bd_dom_sf"/>
</dbReference>
<evidence type="ECO:0000256" key="1">
    <source>
        <dbReference type="ARBA" id="ARBA00023002"/>
    </source>
</evidence>
<dbReference type="InterPro" id="IPR000683">
    <property type="entry name" value="Gfo/Idh/MocA-like_OxRdtase_N"/>
</dbReference>
<proteinExistence type="predicted"/>